<organism evidence="1 2">
    <name type="scientific">Ranatra chinensis</name>
    <dbReference type="NCBI Taxonomy" id="642074"/>
    <lineage>
        <taxon>Eukaryota</taxon>
        <taxon>Metazoa</taxon>
        <taxon>Ecdysozoa</taxon>
        <taxon>Arthropoda</taxon>
        <taxon>Hexapoda</taxon>
        <taxon>Insecta</taxon>
        <taxon>Pterygota</taxon>
        <taxon>Neoptera</taxon>
        <taxon>Paraneoptera</taxon>
        <taxon>Hemiptera</taxon>
        <taxon>Heteroptera</taxon>
        <taxon>Panheteroptera</taxon>
        <taxon>Nepomorpha</taxon>
        <taxon>Nepidae</taxon>
        <taxon>Ranatrinae</taxon>
        <taxon>Ranatra</taxon>
    </lineage>
</organism>
<name>A0ABD0YC12_9HEMI</name>
<evidence type="ECO:0000313" key="1">
    <source>
        <dbReference type="EMBL" id="KAL1124787.1"/>
    </source>
</evidence>
<dbReference type="Proteomes" id="UP001558652">
    <property type="component" value="Unassembled WGS sequence"/>
</dbReference>
<dbReference type="AlphaFoldDB" id="A0ABD0YC12"/>
<proteinExistence type="predicted"/>
<gene>
    <name evidence="1" type="ORF">AAG570_001408</name>
</gene>
<protein>
    <submittedName>
        <fullName evidence="1">Uncharacterized protein</fullName>
    </submittedName>
</protein>
<sequence length="123" mass="14673">MLDDFERKVLRRIFGLVNDDGRWRMRTNEELRLFYQDVSLSTFIRLQRLRWYVDLERISDDRLAMRLFQNQPHGSRPRGRPRNRWADAVRADMGSAGIPPDFDGQEGKRLVKEARDHWVSSAI</sequence>
<comment type="caution">
    <text evidence="1">The sequence shown here is derived from an EMBL/GenBank/DDBJ whole genome shotgun (WGS) entry which is preliminary data.</text>
</comment>
<reference evidence="1 2" key="1">
    <citation type="submission" date="2024-07" db="EMBL/GenBank/DDBJ databases">
        <title>Chromosome-level genome assembly of the water stick insect Ranatra chinensis (Heteroptera: Nepidae).</title>
        <authorList>
            <person name="Liu X."/>
        </authorList>
    </citation>
    <scope>NUCLEOTIDE SEQUENCE [LARGE SCALE GENOMIC DNA]</scope>
    <source>
        <strain evidence="1">Cailab_2021Rc</strain>
        <tissue evidence="1">Muscle</tissue>
    </source>
</reference>
<dbReference type="EMBL" id="JBFDAA010000010">
    <property type="protein sequence ID" value="KAL1124787.1"/>
    <property type="molecule type" value="Genomic_DNA"/>
</dbReference>
<evidence type="ECO:0000313" key="2">
    <source>
        <dbReference type="Proteomes" id="UP001558652"/>
    </source>
</evidence>
<keyword evidence="2" id="KW-1185">Reference proteome</keyword>
<accession>A0ABD0YC12</accession>